<dbReference type="OrthoDB" id="9804380at2"/>
<evidence type="ECO:0000259" key="1">
    <source>
        <dbReference type="Pfam" id="PF19044"/>
    </source>
</evidence>
<sequence>MPCLRGKTDWTRRCIGLSAPKRKLSRAEKKQIEAAIARANRTDKKQLSAQDSIPYQRMWPDGVCRVTDTFYTKTIQFQDINYQLSQNEDKTAIFEGWSDFLNYFDSSIRFQLSFFDLAAARGSFAGRIIIPLKGDDLDDSRVDYTEMLQNQLSKGNNGIIKTKFLTFGIEADSLRAAKPRLERIETDVINNFKRLGVATEPLNGKERLRLLHGIFRMDEPEPFAFSWDWLAPSGLSTKDFIAPSSFEFKDGKLFRMGKKFGAVSFLQILAPELNDRILADFLDMESSLIVNLHIQSIDQVSAIKTVKRKITDLDRAKIEEQKKAVRAGYDMDIIPSDLATYGGEAKKLLQDLQSRNERMFLVTVLIVNTADNKRQLDNNVFQASSIAQKHNCQLTRLDFQQEEGLMSSLPLGRNLVEIQRSLTTSSVAIFVPFTTQELFQSGSEALYYGLNALSNNLIMVDRKLLKNPNGLILGTPGSGKSFSAKREITNVVLVTDDDILVCDPEDEYSPLVARLGGQVVKISPTSTQYVNPMDINLNYSDDDNPLALKADFILSLCDIVVGSKDGLQPVEKTVIDRAVRNVYRPYLANPDPEKMPILQDLYDELLAQPEAEAKRIAAALELYVSGSLNVFNHRSNVELSNRLVCFNIKELGKQLKQLGMLVIQDQVWNRVTVNRAQGRTTRYYVDEFHLLLKGELASWSVEIWKRFRKWGGIPTGITQNIKDLLASREVENIFENSDFIYMLNQASGDRQILAKQLNISPHQLSYVTHSGEGEGLLFYGNVILPFLDRFPKDSDLYRVMTTKPQEVAV</sequence>
<evidence type="ECO:0000313" key="2">
    <source>
        <dbReference type="EMBL" id="RGX26330.1"/>
    </source>
</evidence>
<dbReference type="PANTHER" id="PTHR30121:SF6">
    <property type="entry name" value="SLR6007 PROTEIN"/>
    <property type="match status" value="1"/>
</dbReference>
<dbReference type="Proteomes" id="UP000283880">
    <property type="component" value="Unassembled WGS sequence"/>
</dbReference>
<dbReference type="AlphaFoldDB" id="A0A413FBC0"/>
<dbReference type="InterPro" id="IPR043964">
    <property type="entry name" value="P-loop_TraG"/>
</dbReference>
<evidence type="ECO:0000313" key="3">
    <source>
        <dbReference type="Proteomes" id="UP000283880"/>
    </source>
</evidence>
<gene>
    <name evidence="2" type="ORF">DWV29_19670</name>
</gene>
<dbReference type="InterPro" id="IPR027417">
    <property type="entry name" value="P-loop_NTPase"/>
</dbReference>
<name>A0A413FBC0_9FIRM</name>
<organism evidence="2 3">
    <name type="scientific">Enterocloster asparagiformis</name>
    <dbReference type="NCBI Taxonomy" id="333367"/>
    <lineage>
        <taxon>Bacteria</taxon>
        <taxon>Bacillati</taxon>
        <taxon>Bacillota</taxon>
        <taxon>Clostridia</taxon>
        <taxon>Lachnospirales</taxon>
        <taxon>Lachnospiraceae</taxon>
        <taxon>Enterocloster</taxon>
    </lineage>
</organism>
<accession>A0A413FBC0</accession>
<dbReference type="SUPFAM" id="SSF52540">
    <property type="entry name" value="P-loop containing nucleoside triphosphate hydrolases"/>
    <property type="match status" value="1"/>
</dbReference>
<dbReference type="NCBIfam" id="NF045971">
    <property type="entry name" value="conju_CD1110"/>
    <property type="match status" value="1"/>
</dbReference>
<dbReference type="Pfam" id="PF19044">
    <property type="entry name" value="P-loop_TraG"/>
    <property type="match status" value="1"/>
</dbReference>
<reference evidence="2 3" key="1">
    <citation type="submission" date="2018-08" db="EMBL/GenBank/DDBJ databases">
        <title>A genome reference for cultivated species of the human gut microbiota.</title>
        <authorList>
            <person name="Zou Y."/>
            <person name="Xue W."/>
            <person name="Luo G."/>
        </authorList>
    </citation>
    <scope>NUCLEOTIDE SEQUENCE [LARGE SCALE GENOMIC DNA]</scope>
    <source>
        <strain evidence="2 3">AF04-15</strain>
    </source>
</reference>
<feature type="domain" description="TraG P-loop" evidence="1">
    <location>
        <begin position="461"/>
        <end position="746"/>
    </location>
</feature>
<proteinExistence type="predicted"/>
<dbReference type="InterPro" id="IPR051162">
    <property type="entry name" value="T4SS_component"/>
</dbReference>
<comment type="caution">
    <text evidence="2">The sequence shown here is derived from an EMBL/GenBank/DDBJ whole genome shotgun (WGS) entry which is preliminary data.</text>
</comment>
<dbReference type="PANTHER" id="PTHR30121">
    <property type="entry name" value="UNCHARACTERIZED PROTEIN YJGR-RELATED"/>
    <property type="match status" value="1"/>
</dbReference>
<dbReference type="Gene3D" id="1.10.8.730">
    <property type="match status" value="1"/>
</dbReference>
<protein>
    <submittedName>
        <fullName evidence="2">Conjugal transfer protein TraE</fullName>
    </submittedName>
</protein>
<dbReference type="Gene3D" id="3.40.50.300">
    <property type="entry name" value="P-loop containing nucleotide triphosphate hydrolases"/>
    <property type="match status" value="1"/>
</dbReference>
<dbReference type="EMBL" id="QSBM01000016">
    <property type="protein sequence ID" value="RGX26330.1"/>
    <property type="molecule type" value="Genomic_DNA"/>
</dbReference>